<protein>
    <recommendedName>
        <fullName evidence="3">Nephrocystin 3-like N-terminal domain-containing protein</fullName>
    </recommendedName>
</protein>
<name>A0A8E2JRE1_9PEZI</name>
<organism evidence="4 5">
    <name type="scientific">Glonium stellatum</name>
    <dbReference type="NCBI Taxonomy" id="574774"/>
    <lineage>
        <taxon>Eukaryota</taxon>
        <taxon>Fungi</taxon>
        <taxon>Dikarya</taxon>
        <taxon>Ascomycota</taxon>
        <taxon>Pezizomycotina</taxon>
        <taxon>Dothideomycetes</taxon>
        <taxon>Pleosporomycetidae</taxon>
        <taxon>Gloniales</taxon>
        <taxon>Gloniaceae</taxon>
        <taxon>Glonium</taxon>
    </lineage>
</organism>
<evidence type="ECO:0000313" key="5">
    <source>
        <dbReference type="Proteomes" id="UP000250140"/>
    </source>
</evidence>
<sequence length="1018" mass="117171">MGDEPVSDEPNVFIEARDQFLASISPKERALFSNCTSAKCLIEDIKKFDSLSKKKRWCKPLFTKIHYFSQELAPYFEIVGIVIQSNPEIAAIAWGAIRFILQVCSFLTFFDLLASNYATFFEKLANTLDRLGKEIPQYGRFLELLNKSDGKSSKDPQPEHWERFKLSLITIYQDLFGFFRSVALVFMKKSGGQKATPLVVADLFWKPFDVRFTDLLEKMKWHRKVIKFEILLIQYEQAKEAIEKLTEEQMRAEEERLEAKRERILALGAREFAKNTQSLGKETKAEWLHPPEFTQALERAQEIREEGTSEWLFKTPAFQNWSAPRCADESVPDNENAQSLLWVYGNPGSGKTVIAAATVEELRDSQNKQVFYFFFRWGASEFDTSMNAYRALLAQVLQTNRHDQNMLDKFAFVKNELSAGQLHATKRELVGLLQCSLESVGECYIILDAIDECKDNYDLVTDILQTGSNSNTKFLLFGRPNVKPLLKSVSTAQRLAVGRSNVHDIRIYCSKKLERYSEEGLLPLNADIAKLEDHLTMGADGMFLWARLMMEYMSSPALTPLRRVQIVTAVTMPEGLEKMYTRILDHVMQSDRMSCKLARWIIIMLAFSLQPLTENELRESLKVADLHTDKEAGDFPDFEYTIIMTCGGLLEVTTRLDPRYGFNVRHFQFVHLSVKEYFATPSLMMSNPLNITRLDSHFGIARACLQYLTFCLPAQPLSNALGQDLSAKHLDEAFPFSRYSALHWSLHVQSGLEESLTNEQPSESENVYSQYLNALSNFLRNRFVITAWIEACYTFRTNPKTFELNSWFSSEPNSREMLNITDRRTAELYQLTHELSADLKALEGDWGAMLAKNPSSIWEETSAFTPSKFIAYNSATRVHSIVDNKPPLTSCSSRYLCKISEVDSAGRFMGVLSIWPSRKYEQKIQDDPGYFYAFRPENHVYFSEWTARYEIWMLADCPKRALDLRISLDRGEILLHVKQQHDHKSEWKRSTSERWKIQFPASISPTCSEFVILRDVFS</sequence>
<dbReference type="Proteomes" id="UP000250140">
    <property type="component" value="Unassembled WGS sequence"/>
</dbReference>
<keyword evidence="5" id="KW-1185">Reference proteome</keyword>
<dbReference type="PANTHER" id="PTHR10039:SF15">
    <property type="entry name" value="NACHT DOMAIN-CONTAINING PROTEIN"/>
    <property type="match status" value="1"/>
</dbReference>
<feature type="coiled-coil region" evidence="2">
    <location>
        <begin position="228"/>
        <end position="270"/>
    </location>
</feature>
<dbReference type="EMBL" id="KV750001">
    <property type="protein sequence ID" value="OCL06693.1"/>
    <property type="molecule type" value="Genomic_DNA"/>
</dbReference>
<dbReference type="SUPFAM" id="SSF52540">
    <property type="entry name" value="P-loop containing nucleoside triphosphate hydrolases"/>
    <property type="match status" value="1"/>
</dbReference>
<accession>A0A8E2JRE1</accession>
<reference evidence="4 5" key="1">
    <citation type="journal article" date="2016" name="Nat. Commun.">
        <title>Ectomycorrhizal ecology is imprinted in the genome of the dominant symbiotic fungus Cenococcum geophilum.</title>
        <authorList>
            <consortium name="DOE Joint Genome Institute"/>
            <person name="Peter M."/>
            <person name="Kohler A."/>
            <person name="Ohm R.A."/>
            <person name="Kuo A."/>
            <person name="Krutzmann J."/>
            <person name="Morin E."/>
            <person name="Arend M."/>
            <person name="Barry K.W."/>
            <person name="Binder M."/>
            <person name="Choi C."/>
            <person name="Clum A."/>
            <person name="Copeland A."/>
            <person name="Grisel N."/>
            <person name="Haridas S."/>
            <person name="Kipfer T."/>
            <person name="LaButti K."/>
            <person name="Lindquist E."/>
            <person name="Lipzen A."/>
            <person name="Maire R."/>
            <person name="Meier B."/>
            <person name="Mihaltcheva S."/>
            <person name="Molinier V."/>
            <person name="Murat C."/>
            <person name="Poggeler S."/>
            <person name="Quandt C.A."/>
            <person name="Sperisen C."/>
            <person name="Tritt A."/>
            <person name="Tisserant E."/>
            <person name="Crous P.W."/>
            <person name="Henrissat B."/>
            <person name="Nehls U."/>
            <person name="Egli S."/>
            <person name="Spatafora J.W."/>
            <person name="Grigoriev I.V."/>
            <person name="Martin F.M."/>
        </authorList>
    </citation>
    <scope>NUCLEOTIDE SEQUENCE [LARGE SCALE GENOMIC DNA]</scope>
    <source>
        <strain evidence="4 5">CBS 207.34</strain>
    </source>
</reference>
<proteinExistence type="predicted"/>
<feature type="non-terminal residue" evidence="4">
    <location>
        <position position="1018"/>
    </location>
</feature>
<evidence type="ECO:0000256" key="1">
    <source>
        <dbReference type="ARBA" id="ARBA00022737"/>
    </source>
</evidence>
<dbReference type="PANTHER" id="PTHR10039">
    <property type="entry name" value="AMELOGENIN"/>
    <property type="match status" value="1"/>
</dbReference>
<evidence type="ECO:0000256" key="2">
    <source>
        <dbReference type="SAM" id="Coils"/>
    </source>
</evidence>
<feature type="domain" description="Nephrocystin 3-like N-terminal" evidence="3">
    <location>
        <begin position="307"/>
        <end position="479"/>
    </location>
</feature>
<dbReference type="Pfam" id="PF24883">
    <property type="entry name" value="NPHP3_N"/>
    <property type="match status" value="1"/>
</dbReference>
<evidence type="ECO:0000259" key="3">
    <source>
        <dbReference type="Pfam" id="PF24883"/>
    </source>
</evidence>
<dbReference type="InterPro" id="IPR056884">
    <property type="entry name" value="NPHP3-like_N"/>
</dbReference>
<keyword evidence="1" id="KW-0677">Repeat</keyword>
<evidence type="ECO:0000313" key="4">
    <source>
        <dbReference type="EMBL" id="OCL06693.1"/>
    </source>
</evidence>
<dbReference type="OrthoDB" id="5389400at2759"/>
<keyword evidence="2" id="KW-0175">Coiled coil</keyword>
<dbReference type="AlphaFoldDB" id="A0A8E2JRE1"/>
<gene>
    <name evidence="4" type="ORF">AOQ84DRAFT_410359</name>
</gene>
<dbReference type="InterPro" id="IPR027417">
    <property type="entry name" value="P-loop_NTPase"/>
</dbReference>
<dbReference type="Gene3D" id="3.40.50.300">
    <property type="entry name" value="P-loop containing nucleotide triphosphate hydrolases"/>
    <property type="match status" value="1"/>
</dbReference>